<feature type="compositionally biased region" description="Basic and acidic residues" evidence="1">
    <location>
        <begin position="211"/>
        <end position="240"/>
    </location>
</feature>
<feature type="compositionally biased region" description="Pro residues" evidence="1">
    <location>
        <begin position="162"/>
        <end position="172"/>
    </location>
</feature>
<organism evidence="2 3">
    <name type="scientific">Anatilimnocola aggregata</name>
    <dbReference type="NCBI Taxonomy" id="2528021"/>
    <lineage>
        <taxon>Bacteria</taxon>
        <taxon>Pseudomonadati</taxon>
        <taxon>Planctomycetota</taxon>
        <taxon>Planctomycetia</taxon>
        <taxon>Pirellulales</taxon>
        <taxon>Pirellulaceae</taxon>
        <taxon>Anatilimnocola</taxon>
    </lineage>
</organism>
<feature type="region of interest" description="Disordered" evidence="1">
    <location>
        <begin position="140"/>
        <end position="240"/>
    </location>
</feature>
<sequence length="240" mass="26124">MSKASASPATAAPAKKTVKPPAKTNPVRLGALLAILVFAILMLAHHYLLAAPATQKAYDDIGALFKSQNAKGVQNAAEGGKIDAKLLAPKDVQALLNRQPWYVDTHPDYTVECYWWYGLPDRNYVTVLYYGNGDRLRFNTHYQNQKPDPEDLPNAPLSNEPPALPDSDPPPTVEVGHQKVEKPATKVKPADVIKPAEEKAAESTKPAEPVKPAEAKPEEKPAEVKPADDKPAETKPVDKE</sequence>
<evidence type="ECO:0000256" key="1">
    <source>
        <dbReference type="SAM" id="MobiDB-lite"/>
    </source>
</evidence>
<feature type="region of interest" description="Disordered" evidence="1">
    <location>
        <begin position="1"/>
        <end position="20"/>
    </location>
</feature>
<dbReference type="Proteomes" id="UP000315017">
    <property type="component" value="Chromosome"/>
</dbReference>
<evidence type="ECO:0000313" key="3">
    <source>
        <dbReference type="Proteomes" id="UP000315017"/>
    </source>
</evidence>
<dbReference type="AlphaFoldDB" id="A0A517YHL3"/>
<accession>A0A517YHL3</accession>
<name>A0A517YHL3_9BACT</name>
<dbReference type="EMBL" id="CP036274">
    <property type="protein sequence ID" value="QDU29711.1"/>
    <property type="molecule type" value="Genomic_DNA"/>
</dbReference>
<evidence type="ECO:0000313" key="2">
    <source>
        <dbReference type="EMBL" id="QDU29711.1"/>
    </source>
</evidence>
<keyword evidence="3" id="KW-1185">Reference proteome</keyword>
<proteinExistence type="predicted"/>
<gene>
    <name evidence="2" type="ORF">ETAA8_48260</name>
</gene>
<feature type="compositionally biased region" description="Basic and acidic residues" evidence="1">
    <location>
        <begin position="176"/>
        <end position="202"/>
    </location>
</feature>
<reference evidence="2 3" key="1">
    <citation type="submission" date="2019-02" db="EMBL/GenBank/DDBJ databases">
        <title>Deep-cultivation of Planctomycetes and their phenomic and genomic characterization uncovers novel biology.</title>
        <authorList>
            <person name="Wiegand S."/>
            <person name="Jogler M."/>
            <person name="Boedeker C."/>
            <person name="Pinto D."/>
            <person name="Vollmers J."/>
            <person name="Rivas-Marin E."/>
            <person name="Kohn T."/>
            <person name="Peeters S.H."/>
            <person name="Heuer A."/>
            <person name="Rast P."/>
            <person name="Oberbeckmann S."/>
            <person name="Bunk B."/>
            <person name="Jeske O."/>
            <person name="Meyerdierks A."/>
            <person name="Storesund J.E."/>
            <person name="Kallscheuer N."/>
            <person name="Luecker S."/>
            <person name="Lage O.M."/>
            <person name="Pohl T."/>
            <person name="Merkel B.J."/>
            <person name="Hornburger P."/>
            <person name="Mueller R.-W."/>
            <person name="Bruemmer F."/>
            <person name="Labrenz M."/>
            <person name="Spormann A.M."/>
            <person name="Op den Camp H."/>
            <person name="Overmann J."/>
            <person name="Amann R."/>
            <person name="Jetten M.S.M."/>
            <person name="Mascher T."/>
            <person name="Medema M.H."/>
            <person name="Devos D.P."/>
            <person name="Kaster A.-K."/>
            <person name="Ovreas L."/>
            <person name="Rohde M."/>
            <person name="Galperin M.Y."/>
            <person name="Jogler C."/>
        </authorList>
    </citation>
    <scope>NUCLEOTIDE SEQUENCE [LARGE SCALE GENOMIC DNA]</scope>
    <source>
        <strain evidence="2 3">ETA_A8</strain>
    </source>
</reference>
<protein>
    <submittedName>
        <fullName evidence="2">Uncharacterized protein</fullName>
    </submittedName>
</protein>
<dbReference type="KEGG" id="aagg:ETAA8_48260"/>
<dbReference type="RefSeq" id="WP_145093948.1">
    <property type="nucleotide sequence ID" value="NZ_CP036274.1"/>
</dbReference>